<protein>
    <submittedName>
        <fullName evidence="1">Uncharacterized protein</fullName>
    </submittedName>
</protein>
<evidence type="ECO:0000313" key="1">
    <source>
        <dbReference type="EMBL" id="AGC01661.1"/>
    </source>
</evidence>
<reference evidence="1 2" key="1">
    <citation type="journal article" date="2012" name="Genome Biol. Evol.">
        <title>Related Giant Viruses in Distant Locations and Different Habitats: Acanthamoeba polyphaga moumouvirus Represents a Third Lineage of the Mimiviridae That Is Close to the Megavirus Lineage.</title>
        <authorList>
            <person name="Yoosuf N."/>
            <person name="Yutin N."/>
            <person name="Colson P."/>
            <person name="Shabalina S.A."/>
            <person name="Pagnier I."/>
            <person name="Robert C."/>
            <person name="Azza S."/>
            <person name="Klose T."/>
            <person name="Wong J."/>
            <person name="Rossmann M.G."/>
            <person name="La Scola B."/>
            <person name="Raoult D."/>
            <person name="Koonin E.V."/>
        </authorList>
    </citation>
    <scope>NUCLEOTIDE SEQUENCE [LARGE SCALE GENOMIC DNA]</scope>
    <source>
        <strain evidence="1 2">M10A</strain>
    </source>
</reference>
<name>L7RBX2_9VIRU</name>
<dbReference type="GeneID" id="14446031"/>
<dbReference type="RefSeq" id="YP_007354097.1">
    <property type="nucleotide sequence ID" value="NC_020104.1"/>
</dbReference>
<evidence type="ECO:0000313" key="2">
    <source>
        <dbReference type="Proteomes" id="UP000201640"/>
    </source>
</evidence>
<dbReference type="KEGG" id="vg:14446031"/>
<organism evidence="1 2">
    <name type="scientific">Acanthamoeba polyphaga moumouvirus</name>
    <dbReference type="NCBI Taxonomy" id="1269028"/>
    <lineage>
        <taxon>Viruses</taxon>
        <taxon>Varidnaviria</taxon>
        <taxon>Bamfordvirae</taxon>
        <taxon>Nucleocytoviricota</taxon>
        <taxon>Megaviricetes</taxon>
        <taxon>Imitervirales</taxon>
        <taxon>Mimiviridae</taxon>
        <taxon>Megamimivirinae</taxon>
        <taxon>Moumouvirus</taxon>
    </lineage>
</organism>
<accession>L7RBX2</accession>
<dbReference type="Proteomes" id="UP000201640">
    <property type="component" value="Segment"/>
</dbReference>
<dbReference type="EMBL" id="JX962719">
    <property type="protein sequence ID" value="AGC01661.1"/>
    <property type="molecule type" value="Genomic_DNA"/>
</dbReference>
<sequence>MFHYVLLINDGSINSCKIYQANNLEEFYHYIISNLDEFLKLFEVICDVKSKIYKILPAINNATRLHDKNHFNKFDNVVKKNLILDLKKIPAKIFFDNLITSEHNSTGNIIFQKVSIKNIKNISDTI</sequence>
<keyword evidence="2" id="KW-1185">Reference proteome</keyword>
<gene>
    <name evidence="1" type="ORF">Moumou_00117</name>
</gene>
<proteinExistence type="predicted"/>